<gene>
    <name evidence="6" type="ORF">FGADI_12952</name>
</gene>
<dbReference type="PANTHER" id="PTHR24418">
    <property type="entry name" value="TYROSINE-PROTEIN KINASE"/>
    <property type="match status" value="1"/>
</dbReference>
<dbReference type="EMBL" id="JABFAI010000462">
    <property type="protein sequence ID" value="KAF4944070.1"/>
    <property type="molecule type" value="Genomic_DNA"/>
</dbReference>
<dbReference type="SUPFAM" id="SSF56112">
    <property type="entry name" value="Protein kinase-like (PK-like)"/>
    <property type="match status" value="1"/>
</dbReference>
<dbReference type="PROSITE" id="PS50297">
    <property type="entry name" value="ANK_REP_REGION"/>
    <property type="match status" value="1"/>
</dbReference>
<evidence type="ECO:0000256" key="4">
    <source>
        <dbReference type="SAM" id="MobiDB-lite"/>
    </source>
</evidence>
<dbReference type="InterPro" id="IPR036770">
    <property type="entry name" value="Ankyrin_rpt-contain_sf"/>
</dbReference>
<dbReference type="InterPro" id="IPR000719">
    <property type="entry name" value="Prot_kinase_dom"/>
</dbReference>
<dbReference type="GO" id="GO:0005524">
    <property type="term" value="F:ATP binding"/>
    <property type="evidence" value="ECO:0007669"/>
    <property type="project" value="UniProtKB-KW"/>
</dbReference>
<evidence type="ECO:0000313" key="6">
    <source>
        <dbReference type="EMBL" id="KAF4944070.1"/>
    </source>
</evidence>
<dbReference type="PROSITE" id="PS50011">
    <property type="entry name" value="PROTEIN_KINASE_DOM"/>
    <property type="match status" value="1"/>
</dbReference>
<accession>A0A8H4SQY3</accession>
<dbReference type="InterPro" id="IPR011009">
    <property type="entry name" value="Kinase-like_dom_sf"/>
</dbReference>
<dbReference type="SMART" id="SM00248">
    <property type="entry name" value="ANK"/>
    <property type="match status" value="6"/>
</dbReference>
<keyword evidence="7" id="KW-1185">Reference proteome</keyword>
<dbReference type="GO" id="GO:0004672">
    <property type="term" value="F:protein kinase activity"/>
    <property type="evidence" value="ECO:0007669"/>
    <property type="project" value="InterPro"/>
</dbReference>
<dbReference type="InterPro" id="IPR050198">
    <property type="entry name" value="Non-receptor_tyrosine_kinases"/>
</dbReference>
<dbReference type="OrthoDB" id="4062651at2759"/>
<dbReference type="InterPro" id="IPR002110">
    <property type="entry name" value="Ankyrin_rpt"/>
</dbReference>
<dbReference type="Pfam" id="PF12796">
    <property type="entry name" value="Ank_2"/>
    <property type="match status" value="1"/>
</dbReference>
<dbReference type="Pfam" id="PF07714">
    <property type="entry name" value="PK_Tyr_Ser-Thr"/>
    <property type="match status" value="1"/>
</dbReference>
<reference evidence="6" key="2">
    <citation type="submission" date="2020-05" db="EMBL/GenBank/DDBJ databases">
        <authorList>
            <person name="Kim H.-S."/>
            <person name="Proctor R.H."/>
            <person name="Brown D.W."/>
        </authorList>
    </citation>
    <scope>NUCLEOTIDE SEQUENCE</scope>
    <source>
        <strain evidence="6">NRRL 45417</strain>
    </source>
</reference>
<dbReference type="Proteomes" id="UP000604273">
    <property type="component" value="Unassembled WGS sequence"/>
</dbReference>
<dbReference type="Gene3D" id="1.10.510.10">
    <property type="entry name" value="Transferase(Phosphotransferase) domain 1"/>
    <property type="match status" value="1"/>
</dbReference>
<comment type="caution">
    <text evidence="6">The sequence shown here is derived from an EMBL/GenBank/DDBJ whole genome shotgun (WGS) entry which is preliminary data.</text>
</comment>
<feature type="region of interest" description="Disordered" evidence="4">
    <location>
        <begin position="426"/>
        <end position="446"/>
    </location>
</feature>
<proteinExistence type="predicted"/>
<dbReference type="PROSITE" id="PS00108">
    <property type="entry name" value="PROTEIN_KINASE_ST"/>
    <property type="match status" value="1"/>
</dbReference>
<keyword evidence="3" id="KW-0040">ANK repeat</keyword>
<dbReference type="InterPro" id="IPR008271">
    <property type="entry name" value="Ser/Thr_kinase_AS"/>
</dbReference>
<evidence type="ECO:0000256" key="3">
    <source>
        <dbReference type="PROSITE-ProRule" id="PRU00023"/>
    </source>
</evidence>
<dbReference type="Gene3D" id="1.25.40.20">
    <property type="entry name" value="Ankyrin repeat-containing domain"/>
    <property type="match status" value="2"/>
</dbReference>
<keyword evidence="1" id="KW-0547">Nucleotide-binding</keyword>
<reference evidence="6" key="1">
    <citation type="journal article" date="2020" name="BMC Genomics">
        <title>Correction to: Identification and distribution of gene clusters required for synthesis of sphingolipid metabolism inhibitors in diverse species of the filamentous fungus Fusarium.</title>
        <authorList>
            <person name="Kim H.S."/>
            <person name="Lohmar J.M."/>
            <person name="Busman M."/>
            <person name="Brown D.W."/>
            <person name="Naumann T.A."/>
            <person name="Divon H.H."/>
            <person name="Lysoe E."/>
            <person name="Uhlig S."/>
            <person name="Proctor R.H."/>
        </authorList>
    </citation>
    <scope>NUCLEOTIDE SEQUENCE</scope>
    <source>
        <strain evidence="6">NRRL 45417</strain>
    </source>
</reference>
<dbReference type="AlphaFoldDB" id="A0A8H4SQY3"/>
<keyword evidence="2" id="KW-0067">ATP-binding</keyword>
<dbReference type="SMART" id="SM00220">
    <property type="entry name" value="S_TKc"/>
    <property type="match status" value="1"/>
</dbReference>
<dbReference type="InterPro" id="IPR001245">
    <property type="entry name" value="Ser-Thr/Tyr_kinase_cat_dom"/>
</dbReference>
<dbReference type="PROSITE" id="PS50088">
    <property type="entry name" value="ANK_REPEAT"/>
    <property type="match status" value="1"/>
</dbReference>
<sequence>MSRSEEFIANTIAGARLWLEGAPVDHWSGSCITLDFSDPLAPGNASSSKPSATFDRNGSAQSSADSGLVSFISLPLSVGTVAPKTESAVELTFGAVLAEVSLVLSVLSKQDGPVRVPPISTLHRHPILGYGKSFTARLVPSSSFGNILPNWNRDENVVVKSLRHREILDPTRQHADERTLRLETFLRELRVLTHEPLRNHENIARLIGVGWERNRLSIKTSVFHWPFLVLEHAPYGNLSDFLENHGVDFDTRRALCLDVGMGLQKLHQCDVIHGDMKLENVLVSRHPTRKYVARIADFGFTIFDLEGNLPTTKRLGYSEPWEAPESARTLAFRDRQSTDTYSYGFLIWKCLSYGHHPFDEAGGAISNQSLETIKKLKATDGVPEYAVRALKGVLDNSLLSASRQAFQHTVRLSHARRSLDSAVKSLMLPGTPPPNTSNTSANPIRSIEIPPEQGLGIYEYGGRNLRLDKQNLDALESHYLYAKQLGQGITSSSHLLILNGAYTASAHYLESHFAGDVKSLRHSTPTLEIALFLLQLSAGAQSASSAEAILSTAKAFDCESLILDTGDLTSAASYALYRGSEFILRDVMMSEVPGKQEFLDAWTLKHCRGAGIELPIPKEIFDGTGTRYQEFLSKPFWFNCDPDKADPHGLIDANFLLRIAAGWGSLADVQLLVSEYGAAVNSRDVHGETALLKACRAGHLDIVRYLIMEAGAMANIGSSKNVTPLHWLSSFAKEHIEEVVRLLSSAHGDPNAVMDEDLGGSEGEYWFFKGTPLMRVVASGNLPAVNALLNIGADPLIPRIGEPEETPLLFAVRRARVNILKALAGSVTTDLLWKRDRYGSRLIRNVLMTSPAYLSKVHIDRFEEALVETFDYLWSLMDSESRQFLSIDRAGHIAIQLAVTSGNFILVKRIIDTCPSVGHLKELVTTIGMQTAIVEGRYAIFKYLLDSGGLALHPVLPLEMDKDSQFETYVTCGPWIQELVVSQRKTNCLHLCARAGEYSQMMCEDLLRSVLPASRWDITPETLRQQNKVNCSCEKPLEIDPIVDCRNELAQTPFLCALQAEEYQMAFALYQAGASQNVTIPHRILGMAGLRIPYDIDEGLPLVEHVLTWTSAYRALHFMVHCCWGCLRLTSQHGDELRGVVIEETSSWPLEEGSEVFEYVLNYCYSGYTWDKGILHAIKWRNEAAVSVLLRNREQFIPRHQEPYLLYDAVRIGLLNLQTKGALPRSTGTRSLSNILHMIKRHFPDYPFGGYGSIDFGQTAIESSQAGS</sequence>
<evidence type="ECO:0000313" key="7">
    <source>
        <dbReference type="Proteomes" id="UP000604273"/>
    </source>
</evidence>
<organism evidence="6 7">
    <name type="scientific">Fusarium gaditjirri</name>
    <dbReference type="NCBI Taxonomy" id="282569"/>
    <lineage>
        <taxon>Eukaryota</taxon>
        <taxon>Fungi</taxon>
        <taxon>Dikarya</taxon>
        <taxon>Ascomycota</taxon>
        <taxon>Pezizomycotina</taxon>
        <taxon>Sordariomycetes</taxon>
        <taxon>Hypocreomycetidae</taxon>
        <taxon>Hypocreales</taxon>
        <taxon>Nectriaceae</taxon>
        <taxon>Fusarium</taxon>
        <taxon>Fusarium nisikadoi species complex</taxon>
    </lineage>
</organism>
<protein>
    <recommendedName>
        <fullName evidence="5">Protein kinase domain-containing protein</fullName>
    </recommendedName>
</protein>
<evidence type="ECO:0000256" key="1">
    <source>
        <dbReference type="ARBA" id="ARBA00022741"/>
    </source>
</evidence>
<evidence type="ECO:0000256" key="2">
    <source>
        <dbReference type="ARBA" id="ARBA00022840"/>
    </source>
</evidence>
<name>A0A8H4SQY3_9HYPO</name>
<feature type="domain" description="Protein kinase" evidence="5">
    <location>
        <begin position="133"/>
        <end position="417"/>
    </location>
</feature>
<evidence type="ECO:0000259" key="5">
    <source>
        <dbReference type="PROSITE" id="PS50011"/>
    </source>
</evidence>
<feature type="repeat" description="ANK" evidence="3">
    <location>
        <begin position="686"/>
        <end position="719"/>
    </location>
</feature>
<dbReference type="SUPFAM" id="SSF48403">
    <property type="entry name" value="Ankyrin repeat"/>
    <property type="match status" value="1"/>
</dbReference>